<keyword evidence="3" id="KW-1185">Reference proteome</keyword>
<comment type="caution">
    <text evidence="2">The sequence shown here is derived from an EMBL/GenBank/DDBJ whole genome shotgun (WGS) entry which is preliminary data.</text>
</comment>
<evidence type="ECO:0000313" key="3">
    <source>
        <dbReference type="Proteomes" id="UP000245507"/>
    </source>
</evidence>
<gene>
    <name evidence="2" type="ORF">DJ010_13855</name>
</gene>
<name>A0A316TIP5_9ACTN</name>
<dbReference type="AlphaFoldDB" id="A0A316TIP5"/>
<dbReference type="OrthoDB" id="3712155at2"/>
<reference evidence="2 3" key="1">
    <citation type="submission" date="2018-05" db="EMBL/GenBank/DDBJ databases">
        <title>Nocardioides silvaticus genome.</title>
        <authorList>
            <person name="Li C."/>
            <person name="Wang G."/>
        </authorList>
    </citation>
    <scope>NUCLEOTIDE SEQUENCE [LARGE SCALE GENOMIC DNA]</scope>
    <source>
        <strain evidence="2 3">CCTCC AB 2018079</strain>
    </source>
</reference>
<protein>
    <submittedName>
        <fullName evidence="2">Uncharacterized protein</fullName>
    </submittedName>
</protein>
<sequence length="234" mass="26670">MTRERLRLTLVLVGFVPALVAVAFAAKVLLMLSHDREGRDRFDAAEYVAAADEFSANGSVNWFESWIAAFDEGAARHADGDLESALEQYETALEDVPVTEECTVRINAALAHETLGDQAAEGEDADEATAQWQAGIDVLAEGGCPSDSGRGQEQTEEAEAVDQRLREKLQQQQQQQQQDQQDQQDQQQDEQDQQEQRERERKERELEERNDDGLEQQQEHEDDNRERDYSQYQW</sequence>
<feature type="compositionally biased region" description="Basic and acidic residues" evidence="1">
    <location>
        <begin position="217"/>
        <end position="234"/>
    </location>
</feature>
<evidence type="ECO:0000256" key="1">
    <source>
        <dbReference type="SAM" id="MobiDB-lite"/>
    </source>
</evidence>
<feature type="compositionally biased region" description="Basic and acidic residues" evidence="1">
    <location>
        <begin position="194"/>
        <end position="207"/>
    </location>
</feature>
<organism evidence="2 3">
    <name type="scientific">Nocardioides silvaticus</name>
    <dbReference type="NCBI Taxonomy" id="2201891"/>
    <lineage>
        <taxon>Bacteria</taxon>
        <taxon>Bacillati</taxon>
        <taxon>Actinomycetota</taxon>
        <taxon>Actinomycetes</taxon>
        <taxon>Propionibacteriales</taxon>
        <taxon>Nocardioidaceae</taxon>
        <taxon>Nocardioides</taxon>
    </lineage>
</organism>
<feature type="region of interest" description="Disordered" evidence="1">
    <location>
        <begin position="140"/>
        <end position="234"/>
    </location>
</feature>
<dbReference type="EMBL" id="QGDD01000006">
    <property type="protein sequence ID" value="PWN02204.1"/>
    <property type="molecule type" value="Genomic_DNA"/>
</dbReference>
<proteinExistence type="predicted"/>
<feature type="compositionally biased region" description="Low complexity" evidence="1">
    <location>
        <begin position="170"/>
        <end position="186"/>
    </location>
</feature>
<evidence type="ECO:0000313" key="2">
    <source>
        <dbReference type="EMBL" id="PWN02204.1"/>
    </source>
</evidence>
<dbReference type="Proteomes" id="UP000245507">
    <property type="component" value="Unassembled WGS sequence"/>
</dbReference>
<accession>A0A316TIP5</accession>
<dbReference type="RefSeq" id="WP_109694735.1">
    <property type="nucleotide sequence ID" value="NZ_QGDD01000006.1"/>
</dbReference>